<dbReference type="PANTHER" id="PTHR47018">
    <property type="entry name" value="CXC DOMAIN-CONTAINING PROTEIN-RELATED"/>
    <property type="match status" value="1"/>
</dbReference>
<evidence type="ECO:0000313" key="4">
    <source>
        <dbReference type="Proteomes" id="UP000683360"/>
    </source>
</evidence>
<dbReference type="OrthoDB" id="10071095at2759"/>
<proteinExistence type="predicted"/>
<dbReference type="EMBL" id="CAJPWZ010001434">
    <property type="protein sequence ID" value="CAG2215133.1"/>
    <property type="molecule type" value="Genomic_DNA"/>
</dbReference>
<dbReference type="Pfam" id="PF20231">
    <property type="entry name" value="DUF6589"/>
    <property type="match status" value="1"/>
</dbReference>
<feature type="domain" description="Tesmin/TSO1-like CXC" evidence="2">
    <location>
        <begin position="2217"/>
        <end position="2259"/>
    </location>
</feature>
<dbReference type="InterPro" id="IPR046496">
    <property type="entry name" value="DUF6589"/>
</dbReference>
<feature type="region of interest" description="Disordered" evidence="1">
    <location>
        <begin position="2264"/>
        <end position="2290"/>
    </location>
</feature>
<comment type="caution">
    <text evidence="3">The sequence shown here is derived from an EMBL/GenBank/DDBJ whole genome shotgun (WGS) entry which is preliminary data.</text>
</comment>
<accession>A0A8S3S3D4</accession>
<evidence type="ECO:0000259" key="2">
    <source>
        <dbReference type="SMART" id="SM01114"/>
    </source>
</evidence>
<organism evidence="3 4">
    <name type="scientific">Mytilus edulis</name>
    <name type="common">Blue mussel</name>
    <dbReference type="NCBI Taxonomy" id="6550"/>
    <lineage>
        <taxon>Eukaryota</taxon>
        <taxon>Metazoa</taxon>
        <taxon>Spiralia</taxon>
        <taxon>Lophotrochozoa</taxon>
        <taxon>Mollusca</taxon>
        <taxon>Bivalvia</taxon>
        <taxon>Autobranchia</taxon>
        <taxon>Pteriomorphia</taxon>
        <taxon>Mytilida</taxon>
        <taxon>Mytiloidea</taxon>
        <taxon>Mytilidae</taxon>
        <taxon>Mytilinae</taxon>
        <taxon>Mytilus</taxon>
    </lineage>
</organism>
<protein>
    <recommendedName>
        <fullName evidence="2">Tesmin/TSO1-like CXC domain-containing protein</fullName>
    </recommendedName>
</protein>
<gene>
    <name evidence="3" type="ORF">MEDL_28902</name>
</gene>
<sequence>MDRRYIHDLRQSWFEDNHLVQNNPEALIPYTISEGCHLLQVITIANIHHTGFDPVIPAPIQFGPSVKPPLNKDINSNHNDRGSPEEKENSTKGVSDIYKEAFENAKTTEERKFHGRFDMFKSELQKSLENLLSSGVNHSYSNNSYSDVLVNYRGKLKDLIVSLSQRLEIVIESFDSTSDDPLETSQKVRQLVSRLVTESVGEQLDLGSDEAVSDLSSLSEESSDPVKSFEDQLAHAVVTKFNVEDFPPLINPVDKMGIQESLNNFKFSSNKSTNKIIDTKLTEAVNNPIAKTEPYRKSKQILRPKAKHCTTVKLCAVSNIGSSFKYVPKANQNNCTSVSEFYTVSTKNSFDLLSISETDKKEKCNDDEMYEPGEIPHEKRKIIPTNHRLHNRNNKRTSLYIQAFGKSLTFNTFNKTISLSTLKSFVEKHTGIKKKQQHFRLKNGLTLSTMKPVICEDGLKIDLYQPGLGGVKGSNVHPERECGPCRICQKHSIYSYRHLLKNEQSDIVINYIQQKYELIENDCICKACFLKSERAASTKRNEQDVPIIKKKKVPCTLHSLQTCSPDISHLRPSPISLDKINSLFATNIADYEGFEIFLCDSHFLKATRFESSHDKCNICNSILKRKYKLRLEKMDKLPYYFQDKNLTPVDLSKNSDICKQCFSSVTNFFDSDAFVEIVSREKIIDILTKATNSSLPIYFDINSTQCFDKLITKICNDLLERKALLISDIVQFYKDFGGNFISDQLRNQNRLLCHKLNTLFGDSINCKYDRHGTIILMKGINIVTCLIDSLAELKKFKSCTSHEGNTLQEKVKTDDDANVLKKAAEIIKSKIQTSCKNIKNSSNRSLSNFKFQNYIENSIDPILWNFLCSLIGQETELQLPFGENSFSEDSVQFSQIFNICCCLIFNRDSKCNKFQMLIADIIDKFTNSSTDCFNLLNKFGICVSKQTYERYQTQIVEERKSNSINSSKCQFQIASVDNINKRSSYAAVKSTDAHRGFDGTSIQLVIPKPSIELLPEEKQQYLKGHIYLYGKDEYRSINLFPNNDFKVISLYKSIAILMNYGLLTSERDNDGICISDIEKVMENCLTNTVMDQSLREILSDPYYLSDENFSKVSKFSPDEHINHELYLFNTRRESDLVDLAAVSFATGCCIYIYEINTNNPLNQNHLLLKKKINPMFLTNHSFHIMEVDGKYCPLINHRLYFDSGIFLMSKNITDVSDFRKYNGFHKKLSSIAAICTEVMKESEIQQFARNRKRKPEDLHFSNQSILNLESFVNKVTLEHSNSNRQESNLKKNFIVNDFEKSDSEIAVAQSCASTLLEYCFCKLPCPNSHSQSPGIQDFISKKNNNTLIEKSEVKYLSLLDEQCDNKDTVKHSLEILHQNLNVGQDINHLVVVGDGKTYDLLVKLKGEYGSELDWVLPFPGDWHILKNYQRMIMKLYLDAGLKDFIEIFHQGATANSVIQAFNFDKTHNFLLQFWESLFRFQIETVIKYFHFNHDQNDHFIHIKRVSEILSDDTLSPLEKIQKQMKFFQNFSFEYEELLEQLCAENENWRFWNTFLSKHCFTYISYFLAIRSGNWELRNFCIKEVTKITQITESKYYARLLPYHIADLKNFPAGIIKKFEEGAFVVNISGRNIHSQGLDEAHESCINREVKGAMTTFSSSALSKLVHYLPHRATVLTNLKNELSFNKPDLHKTAVTRKTFEEENILLYIHHLKQSNLVQFENKTLSHFFNDKIILTKLQKDDLLSYENVATTHLMTYIKSCMTDFKFRHNKTKKITGFSFKPPTVSYVKKELKDQRLENSLLRKQISWSKNQNIPVSDFQQFIALPKAIVDSDGLPYKGDKSKTLKIFRTRYPDSFTNILTETPQCVVIDGMFFLHTKPLLSSHKTFTDYIIYLYRKCILPYFDNNTTVEVHLVFDDQSPPLSPKDIERNRRDLKNETTSGVSFTKSSKLPSDWLKFLANRNNKKQLVLLISEQFLLLSQNAIKLNQTFVVGGGFENSSLSKCVVQNEIRIIKNFQTNISEGDSRVWLHTEQTLCDTVLIYSPDNDTYNIGLPLIQTLDKQVFVQLTFKKDVIYLNMNKLIQSMKNDPDLQCLSNNNLDDIPSIFQMLYIVTGCDYVSFFRDHETLSPLENHFNWLSKIRDALYCRVPSEEFFLPSNDALFLHWKRSCWVKLVWQQANQNLVHYPILNDHGWKVDKNLLSIVWDSDENLEKISNNIKLWTAGCGCIKSNCSGNQCGCRKQRKSCGPGCKCGQSCLNSSGPTMLPSGDANIQQPNDKTQVEPLYDSESDTDTDSDNMIFNDFFLEFENLGINLVDLDESDLQTVITDFNTHV</sequence>
<feature type="region of interest" description="Disordered" evidence="1">
    <location>
        <begin position="66"/>
        <end position="96"/>
    </location>
</feature>
<keyword evidence="4" id="KW-1185">Reference proteome</keyword>
<name>A0A8S3S3D4_MYTED</name>
<dbReference type="PANTHER" id="PTHR47018:SF2">
    <property type="entry name" value="TESMIN_TSO1-LIKE CXC DOMAIN-CONTAINING PROTEIN"/>
    <property type="match status" value="1"/>
</dbReference>
<evidence type="ECO:0000313" key="3">
    <source>
        <dbReference type="EMBL" id="CAG2215133.1"/>
    </source>
</evidence>
<evidence type="ECO:0000256" key="1">
    <source>
        <dbReference type="SAM" id="MobiDB-lite"/>
    </source>
</evidence>
<dbReference type="InterPro" id="IPR033467">
    <property type="entry name" value="Tesmin/TSO1-like_CXC"/>
</dbReference>
<dbReference type="SMART" id="SM01114">
    <property type="entry name" value="CXC"/>
    <property type="match status" value="1"/>
</dbReference>
<feature type="compositionally biased region" description="Basic and acidic residues" evidence="1">
    <location>
        <begin position="78"/>
        <end position="90"/>
    </location>
</feature>
<reference evidence="3" key="1">
    <citation type="submission" date="2021-03" db="EMBL/GenBank/DDBJ databases">
        <authorList>
            <person name="Bekaert M."/>
        </authorList>
    </citation>
    <scope>NUCLEOTIDE SEQUENCE</scope>
</reference>
<dbReference type="Proteomes" id="UP000683360">
    <property type="component" value="Unassembled WGS sequence"/>
</dbReference>